<dbReference type="SUPFAM" id="SSF55874">
    <property type="entry name" value="ATPase domain of HSP90 chaperone/DNA topoisomerase II/histidine kinase"/>
    <property type="match status" value="1"/>
</dbReference>
<dbReference type="AlphaFoldDB" id="A0A3B0RIM0"/>
<dbReference type="CDD" id="cd00156">
    <property type="entry name" value="REC"/>
    <property type="match status" value="1"/>
</dbReference>
<dbReference type="SUPFAM" id="SSF50341">
    <property type="entry name" value="CheW-like"/>
    <property type="match status" value="2"/>
</dbReference>
<dbReference type="SMART" id="SM00387">
    <property type="entry name" value="HATPase_c"/>
    <property type="match status" value="1"/>
</dbReference>
<evidence type="ECO:0000256" key="3">
    <source>
        <dbReference type="ARBA" id="ARBA00022553"/>
    </source>
</evidence>
<dbReference type="PROSITE" id="PS50894">
    <property type="entry name" value="HPT"/>
    <property type="match status" value="1"/>
</dbReference>
<dbReference type="CDD" id="cd16916">
    <property type="entry name" value="HATPase_CheA-like"/>
    <property type="match status" value="1"/>
</dbReference>
<dbReference type="InterPro" id="IPR005467">
    <property type="entry name" value="His_kinase_dom"/>
</dbReference>
<name>A0A3B0RIM0_9ZZZZ</name>
<dbReference type="Pfam" id="PF01627">
    <property type="entry name" value="Hpt"/>
    <property type="match status" value="1"/>
</dbReference>
<protein>
    <recommendedName>
        <fullName evidence="2">histidine kinase</fullName>
        <ecNumber evidence="2">2.7.13.3</ecNumber>
    </recommendedName>
</protein>
<dbReference type="SMART" id="SM00073">
    <property type="entry name" value="HPT"/>
    <property type="match status" value="1"/>
</dbReference>
<dbReference type="Gene3D" id="1.20.120.160">
    <property type="entry name" value="HPT domain"/>
    <property type="match status" value="1"/>
</dbReference>
<feature type="compositionally biased region" description="Acidic residues" evidence="6">
    <location>
        <begin position="140"/>
        <end position="150"/>
    </location>
</feature>
<dbReference type="Pfam" id="PF02518">
    <property type="entry name" value="HATPase_c"/>
    <property type="match status" value="1"/>
</dbReference>
<evidence type="ECO:0000259" key="7">
    <source>
        <dbReference type="PROSITE" id="PS50109"/>
    </source>
</evidence>
<feature type="domain" description="CheW-like" evidence="9">
    <location>
        <begin position="482"/>
        <end position="619"/>
    </location>
</feature>
<comment type="catalytic activity">
    <reaction evidence="1">
        <text>ATP + protein L-histidine = ADP + protein N-phospho-L-histidine.</text>
        <dbReference type="EC" id="2.7.13.3"/>
    </reaction>
</comment>
<dbReference type="Pfam" id="PF02895">
    <property type="entry name" value="H-kinase_dim"/>
    <property type="match status" value="1"/>
</dbReference>
<proteinExistence type="predicted"/>
<dbReference type="InterPro" id="IPR036641">
    <property type="entry name" value="HPT_dom_sf"/>
</dbReference>
<dbReference type="GO" id="GO:0005737">
    <property type="term" value="C:cytoplasm"/>
    <property type="evidence" value="ECO:0007669"/>
    <property type="project" value="InterPro"/>
</dbReference>
<feature type="domain" description="Response regulatory" evidence="8">
    <location>
        <begin position="787"/>
        <end position="903"/>
    </location>
</feature>
<dbReference type="PANTHER" id="PTHR43395:SF1">
    <property type="entry name" value="CHEMOTAXIS PROTEIN CHEA"/>
    <property type="match status" value="1"/>
</dbReference>
<evidence type="ECO:0000259" key="10">
    <source>
        <dbReference type="PROSITE" id="PS50894"/>
    </source>
</evidence>
<dbReference type="PROSITE" id="PS50109">
    <property type="entry name" value="HIS_KIN"/>
    <property type="match status" value="1"/>
</dbReference>
<keyword evidence="4" id="KW-0808">Transferase</keyword>
<dbReference type="PRINTS" id="PR00344">
    <property type="entry name" value="BCTRLSENSOR"/>
</dbReference>
<dbReference type="FunFam" id="3.30.565.10:FF:000016">
    <property type="entry name" value="Chemotaxis protein CheA, putative"/>
    <property type="match status" value="1"/>
</dbReference>
<dbReference type="EMBL" id="UOEE01000155">
    <property type="protein sequence ID" value="VAV92940.1"/>
    <property type="molecule type" value="Genomic_DNA"/>
</dbReference>
<evidence type="ECO:0000256" key="2">
    <source>
        <dbReference type="ARBA" id="ARBA00012438"/>
    </source>
</evidence>
<dbReference type="InterPro" id="IPR036890">
    <property type="entry name" value="HATPase_C_sf"/>
</dbReference>
<dbReference type="InterPro" id="IPR002545">
    <property type="entry name" value="CheW-lke_dom"/>
</dbReference>
<dbReference type="PROSITE" id="PS50110">
    <property type="entry name" value="RESPONSE_REGULATORY"/>
    <property type="match status" value="1"/>
</dbReference>
<dbReference type="InterPro" id="IPR036061">
    <property type="entry name" value="CheW-like_dom_sf"/>
</dbReference>
<dbReference type="GO" id="GO:0000155">
    <property type="term" value="F:phosphorelay sensor kinase activity"/>
    <property type="evidence" value="ECO:0007669"/>
    <property type="project" value="InterPro"/>
</dbReference>
<evidence type="ECO:0000259" key="9">
    <source>
        <dbReference type="PROSITE" id="PS50851"/>
    </source>
</evidence>
<evidence type="ECO:0000259" key="8">
    <source>
        <dbReference type="PROSITE" id="PS50110"/>
    </source>
</evidence>
<organism evidence="11">
    <name type="scientific">hydrothermal vent metagenome</name>
    <dbReference type="NCBI Taxonomy" id="652676"/>
    <lineage>
        <taxon>unclassified sequences</taxon>
        <taxon>metagenomes</taxon>
        <taxon>ecological metagenomes</taxon>
    </lineage>
</organism>
<feature type="domain" description="CheW-like" evidence="9">
    <location>
        <begin position="640"/>
        <end position="768"/>
    </location>
</feature>
<dbReference type="Gene3D" id="2.30.30.40">
    <property type="entry name" value="SH3 Domains"/>
    <property type="match status" value="1"/>
</dbReference>
<feature type="region of interest" description="Disordered" evidence="6">
    <location>
        <begin position="126"/>
        <end position="174"/>
    </location>
</feature>
<accession>A0A3B0RIM0</accession>
<dbReference type="CDD" id="cd00731">
    <property type="entry name" value="CheA_reg"/>
    <property type="match status" value="1"/>
</dbReference>
<dbReference type="Pfam" id="PF00072">
    <property type="entry name" value="Response_reg"/>
    <property type="match status" value="1"/>
</dbReference>
<dbReference type="InterPro" id="IPR011006">
    <property type="entry name" value="CheY-like_superfamily"/>
</dbReference>
<dbReference type="InterPro" id="IPR008207">
    <property type="entry name" value="Sig_transdc_His_kin_Hpt_dom"/>
</dbReference>
<evidence type="ECO:0000256" key="1">
    <source>
        <dbReference type="ARBA" id="ARBA00000085"/>
    </source>
</evidence>
<dbReference type="InterPro" id="IPR051315">
    <property type="entry name" value="Bact_Chemotaxis_CheA"/>
</dbReference>
<gene>
    <name evidence="11" type="ORF">MNBD_ALPHA06-1839</name>
</gene>
<dbReference type="PROSITE" id="PS50851">
    <property type="entry name" value="CHEW"/>
    <property type="match status" value="2"/>
</dbReference>
<dbReference type="Pfam" id="PF01584">
    <property type="entry name" value="CheW"/>
    <property type="match status" value="2"/>
</dbReference>
<evidence type="ECO:0000256" key="5">
    <source>
        <dbReference type="ARBA" id="ARBA00022777"/>
    </source>
</evidence>
<keyword evidence="5 11" id="KW-0418">Kinase</keyword>
<dbReference type="GO" id="GO:0006935">
    <property type="term" value="P:chemotaxis"/>
    <property type="evidence" value="ECO:0007669"/>
    <property type="project" value="InterPro"/>
</dbReference>
<evidence type="ECO:0000313" key="11">
    <source>
        <dbReference type="EMBL" id="VAV92940.1"/>
    </source>
</evidence>
<dbReference type="InterPro" id="IPR004358">
    <property type="entry name" value="Sig_transdc_His_kin-like_C"/>
</dbReference>
<dbReference type="InterPro" id="IPR037006">
    <property type="entry name" value="CheA-like_homodim_sf"/>
</dbReference>
<dbReference type="InterPro" id="IPR003594">
    <property type="entry name" value="HATPase_dom"/>
</dbReference>
<dbReference type="SUPFAM" id="SSF47384">
    <property type="entry name" value="Homodimeric domain of signal transducing histidine kinase"/>
    <property type="match status" value="1"/>
</dbReference>
<dbReference type="InterPro" id="IPR004105">
    <property type="entry name" value="CheA-like_dim"/>
</dbReference>
<dbReference type="SUPFAM" id="SSF47226">
    <property type="entry name" value="Histidine-containing phosphotransfer domain, HPT domain"/>
    <property type="match status" value="1"/>
</dbReference>
<dbReference type="PANTHER" id="PTHR43395">
    <property type="entry name" value="SENSOR HISTIDINE KINASE CHEA"/>
    <property type="match status" value="1"/>
</dbReference>
<dbReference type="SMART" id="SM00260">
    <property type="entry name" value="CheW"/>
    <property type="match status" value="1"/>
</dbReference>
<dbReference type="InterPro" id="IPR036097">
    <property type="entry name" value="HisK_dim/P_sf"/>
</dbReference>
<dbReference type="SUPFAM" id="SSF52172">
    <property type="entry name" value="CheY-like"/>
    <property type="match status" value="1"/>
</dbReference>
<dbReference type="InterPro" id="IPR001789">
    <property type="entry name" value="Sig_transdc_resp-reg_receiver"/>
</dbReference>
<dbReference type="CDD" id="cd00088">
    <property type="entry name" value="HPT"/>
    <property type="match status" value="1"/>
</dbReference>
<dbReference type="Gene3D" id="1.10.287.560">
    <property type="entry name" value="Histidine kinase CheA-like, homodimeric domain"/>
    <property type="match status" value="1"/>
</dbReference>
<keyword evidence="3" id="KW-0597">Phosphoprotein</keyword>
<dbReference type="Gene3D" id="3.40.50.2300">
    <property type="match status" value="1"/>
</dbReference>
<sequence>MDDLLSDFLSETLESLEVVDAELVKFEQQPEDDETLNNIFRLVHTIKGTCGFLGLPRLEALAHAGETLLGKYRDKALVATPETVSLILGSIDQIKEILDYLTEHQVEPEGGDEEIIAQLVAASEGTMQAAPAAAKPESAPEPEPEPEPEVATETKAASTDSSDLGYDEDLDRELRPGEVSLADLEAAFMSADGPDLEQLAVEADQAKKVDAEEKAKEKETKAKKPAEPLKLIQTVRVNVDSLEDLMTMVSELVLTRNQLLQTVRETSSEDLKIPLQRLSSVTAELQEGVMKTRMQPIGNAWKKLPRVVRDSAKAVDKKVQLNMSGEDTELDRQVLELIGDPLTHMVRNSCDHGLEPGDIRVAAGKPEAGQINLSAYHEGGHIVIEIADDGAGLPTSKIRSKALKNGTISQADADAMSDNQIHRLIFAAGLSTAASVTSISGRGVGMDVVRSNIEQIGGTIDLNSVDGQGTTFKIKIPLTLAIVSALIVDSAAGKFAIPQLAVVELVRTTTSGEHQIEMLNNTKVLRLRDTLLPIVDLSEITGTVATDVQNKPAFVVVMLVGEQRFGVLVDNIFDTEEIVVKPLSNRLKSVHIFSGNTILGDGSVIMILDPLGVAREVNSGDELESNDKVVDLENVSATEKTAMLLFTAGGTSPKAVPLNLVTRLEEIDQASIEIVHDRHMVQYRDTLMPLVHASGDADFVQSGQQPILVFTDNGRSVGLAVDKIVDIVEEVLNIEMSDDAAGIIGSAVLKGQATEVLDVGHFLTQGFHDWFERALDDEQQTTAQAKRILLVDDNAFFRNMVRPLLSAAGYEVTAIESTSEAWELNRAGVDFDIIVSDIEMPDDNGVDFAKKLAEDIRWSKVPRLALSALEQADLEKIGATAAFTDVVRKSDRESLISTIQYVLHLEGEAA</sequence>
<feature type="domain" description="Histidine kinase" evidence="7">
    <location>
        <begin position="240"/>
        <end position="480"/>
    </location>
</feature>
<reference evidence="11" key="1">
    <citation type="submission" date="2018-06" db="EMBL/GenBank/DDBJ databases">
        <authorList>
            <person name="Zhirakovskaya E."/>
        </authorList>
    </citation>
    <scope>NUCLEOTIDE SEQUENCE</scope>
</reference>
<feature type="domain" description="HPt" evidence="10">
    <location>
        <begin position="1"/>
        <end position="101"/>
    </location>
</feature>
<dbReference type="SMART" id="SM00448">
    <property type="entry name" value="REC"/>
    <property type="match status" value="1"/>
</dbReference>
<dbReference type="Gene3D" id="3.30.565.10">
    <property type="entry name" value="Histidine kinase-like ATPase, C-terminal domain"/>
    <property type="match status" value="1"/>
</dbReference>
<dbReference type="EC" id="2.7.13.3" evidence="2"/>
<dbReference type="SMART" id="SM01231">
    <property type="entry name" value="H-kinase_dim"/>
    <property type="match status" value="1"/>
</dbReference>
<evidence type="ECO:0000256" key="6">
    <source>
        <dbReference type="SAM" id="MobiDB-lite"/>
    </source>
</evidence>
<evidence type="ECO:0000256" key="4">
    <source>
        <dbReference type="ARBA" id="ARBA00022679"/>
    </source>
</evidence>